<dbReference type="PANTHER" id="PTHR38116">
    <property type="entry name" value="CHROMOSOME 7, WHOLE GENOME SHOTGUN SEQUENCE"/>
    <property type="match status" value="1"/>
</dbReference>
<proteinExistence type="predicted"/>
<dbReference type="OrthoDB" id="2593073at2759"/>
<organism evidence="3 4">
    <name type="scientific">Rhizopus stolonifer</name>
    <name type="common">Rhizopus nigricans</name>
    <dbReference type="NCBI Taxonomy" id="4846"/>
    <lineage>
        <taxon>Eukaryota</taxon>
        <taxon>Fungi</taxon>
        <taxon>Fungi incertae sedis</taxon>
        <taxon>Mucoromycota</taxon>
        <taxon>Mucoromycotina</taxon>
        <taxon>Mucoromycetes</taxon>
        <taxon>Mucorales</taxon>
        <taxon>Mucorineae</taxon>
        <taxon>Rhizopodaceae</taxon>
        <taxon>Rhizopus</taxon>
    </lineage>
</organism>
<dbReference type="Pfam" id="PF11905">
    <property type="entry name" value="DUF3425"/>
    <property type="match status" value="1"/>
</dbReference>
<evidence type="ECO:0000259" key="2">
    <source>
        <dbReference type="PROSITE" id="PS00036"/>
    </source>
</evidence>
<name>A0A367KWP7_RHIST</name>
<feature type="compositionally biased region" description="Basic and acidic residues" evidence="1">
    <location>
        <begin position="60"/>
        <end position="73"/>
    </location>
</feature>
<dbReference type="AlphaFoldDB" id="A0A367KWP7"/>
<dbReference type="EMBL" id="PJQM01000183">
    <property type="protein sequence ID" value="RCI06302.1"/>
    <property type="molecule type" value="Genomic_DNA"/>
</dbReference>
<dbReference type="InterPro" id="IPR004827">
    <property type="entry name" value="bZIP"/>
</dbReference>
<dbReference type="CDD" id="cd14688">
    <property type="entry name" value="bZIP_YAP"/>
    <property type="match status" value="1"/>
</dbReference>
<comment type="caution">
    <text evidence="3">The sequence shown here is derived from an EMBL/GenBank/DDBJ whole genome shotgun (WGS) entry which is preliminary data.</text>
</comment>
<evidence type="ECO:0000256" key="1">
    <source>
        <dbReference type="SAM" id="MobiDB-lite"/>
    </source>
</evidence>
<sequence length="383" mass="44422">MSSESEINFHHFDQECDFGIETATGEWVRKKKRPGRKPNPPTAEKKRAQNRASQKAYRQRKNEKQEKDAKLKQEHAREVKELKRRLMQSEYEANYLRAIVLHLTMTHIVARGSVPHAWTADTKDSKVPALLDIFLENNHIMELNKAQQSAFFPDVVSLCNSKLSPPQSYDDFSKQYYRTPDLSPQEVQDFSEPESPESDHAIQYDTEHGVQYKNGYITQNRDEHATQNESKHSAPNEGDLNREKQLTIHKKPVRGVLLHTPEPKTAEDYINMTPLQALHISRLQLKMNSVIGPCVSLSLKPSALQKIVPHDIRIDYLPGSLLRDRMILFQDYYDVDECFQYLTQSLVFIGGDLGVLKNWTIDPKYTAKFWFFSHELFDQSETY</sequence>
<dbReference type="PANTHER" id="PTHR38116:SF9">
    <property type="entry name" value="BZIP DOMAIN-CONTAINING PROTEIN"/>
    <property type="match status" value="1"/>
</dbReference>
<dbReference type="InterPro" id="IPR021833">
    <property type="entry name" value="DUF3425"/>
</dbReference>
<accession>A0A367KWP7</accession>
<reference evidence="3 4" key="1">
    <citation type="journal article" date="2018" name="G3 (Bethesda)">
        <title>Phylogenetic and Phylogenomic Definition of Rhizopus Species.</title>
        <authorList>
            <person name="Gryganskyi A.P."/>
            <person name="Golan J."/>
            <person name="Dolatabadi S."/>
            <person name="Mondo S."/>
            <person name="Robb S."/>
            <person name="Idnurm A."/>
            <person name="Muszewska A."/>
            <person name="Steczkiewicz K."/>
            <person name="Masonjones S."/>
            <person name="Liao H.L."/>
            <person name="Gajdeczka M.T."/>
            <person name="Anike F."/>
            <person name="Vuek A."/>
            <person name="Anishchenko I.M."/>
            <person name="Voigt K."/>
            <person name="de Hoog G.S."/>
            <person name="Smith M.E."/>
            <person name="Heitman J."/>
            <person name="Vilgalys R."/>
            <person name="Stajich J.E."/>
        </authorList>
    </citation>
    <scope>NUCLEOTIDE SEQUENCE [LARGE SCALE GENOMIC DNA]</scope>
    <source>
        <strain evidence="3 4">LSU 92-RS-03</strain>
    </source>
</reference>
<keyword evidence="4" id="KW-1185">Reference proteome</keyword>
<evidence type="ECO:0000313" key="3">
    <source>
        <dbReference type="EMBL" id="RCI06302.1"/>
    </source>
</evidence>
<feature type="region of interest" description="Disordered" evidence="1">
    <location>
        <begin position="24"/>
        <end position="73"/>
    </location>
</feature>
<gene>
    <name evidence="3" type="ORF">CU098_007926</name>
</gene>
<dbReference type="Proteomes" id="UP000253551">
    <property type="component" value="Unassembled WGS sequence"/>
</dbReference>
<feature type="domain" description="BZIP" evidence="2">
    <location>
        <begin position="45"/>
        <end position="60"/>
    </location>
</feature>
<dbReference type="GO" id="GO:0003700">
    <property type="term" value="F:DNA-binding transcription factor activity"/>
    <property type="evidence" value="ECO:0007669"/>
    <property type="project" value="InterPro"/>
</dbReference>
<evidence type="ECO:0000313" key="4">
    <source>
        <dbReference type="Proteomes" id="UP000253551"/>
    </source>
</evidence>
<feature type="region of interest" description="Disordered" evidence="1">
    <location>
        <begin position="222"/>
        <end position="242"/>
    </location>
</feature>
<protein>
    <recommendedName>
        <fullName evidence="2">BZIP domain-containing protein</fullName>
    </recommendedName>
</protein>
<dbReference type="PROSITE" id="PS00036">
    <property type="entry name" value="BZIP_BASIC"/>
    <property type="match status" value="1"/>
</dbReference>